<dbReference type="EMBL" id="QAOH01000006">
    <property type="protein sequence ID" value="PTQ72748.1"/>
    <property type="molecule type" value="Genomic_DNA"/>
</dbReference>
<evidence type="ECO:0000313" key="1">
    <source>
        <dbReference type="EMBL" id="PTQ72748.1"/>
    </source>
</evidence>
<accession>A0A2T5HMD0</accession>
<evidence type="ECO:0000313" key="2">
    <source>
        <dbReference type="Proteomes" id="UP000244077"/>
    </source>
</evidence>
<organism evidence="1 2">
    <name type="scientific">Celeribacter persicus</name>
    <dbReference type="NCBI Taxonomy" id="1651082"/>
    <lineage>
        <taxon>Bacteria</taxon>
        <taxon>Pseudomonadati</taxon>
        <taxon>Pseudomonadota</taxon>
        <taxon>Alphaproteobacteria</taxon>
        <taxon>Rhodobacterales</taxon>
        <taxon>Roseobacteraceae</taxon>
        <taxon>Celeribacter</taxon>
    </lineage>
</organism>
<dbReference type="Proteomes" id="UP000244077">
    <property type="component" value="Unassembled WGS sequence"/>
</dbReference>
<protein>
    <submittedName>
        <fullName evidence="1">Excisionase family DNA binding protein</fullName>
    </submittedName>
</protein>
<name>A0A2T5HMD0_9RHOB</name>
<reference evidence="1 2" key="1">
    <citation type="submission" date="2018-04" db="EMBL/GenBank/DDBJ databases">
        <title>Genomic Encyclopedia of Archaeal and Bacterial Type Strains, Phase II (KMG-II): from individual species to whole genera.</title>
        <authorList>
            <person name="Goeker M."/>
        </authorList>
    </citation>
    <scope>NUCLEOTIDE SEQUENCE [LARGE SCALE GENOMIC DNA]</scope>
    <source>
        <strain evidence="1 2">DSM 100434</strain>
    </source>
</reference>
<keyword evidence="2" id="KW-1185">Reference proteome</keyword>
<proteinExistence type="predicted"/>
<dbReference type="AlphaFoldDB" id="A0A2T5HMD0"/>
<comment type="caution">
    <text evidence="1">The sequence shown here is derived from an EMBL/GenBank/DDBJ whole genome shotgun (WGS) entry which is preliminary data.</text>
</comment>
<sequence>MSDCALMTPREIAEKSGWPERRIRSLIASKQIKHLKIGSAFYLPEDAITDFVRRNMVVPDQGGAEE</sequence>
<gene>
    <name evidence="1" type="ORF">C8N42_106260</name>
</gene>